<evidence type="ECO:0000256" key="10">
    <source>
        <dbReference type="ARBA" id="ARBA00076547"/>
    </source>
</evidence>
<evidence type="ECO:0000256" key="4">
    <source>
        <dbReference type="ARBA" id="ARBA00022728"/>
    </source>
</evidence>
<gene>
    <name evidence="14" type="primary">LOC115224848</name>
</gene>
<dbReference type="RefSeq" id="XP_029651653.1">
    <property type="nucleotide sequence ID" value="XM_029795793.2"/>
</dbReference>
<keyword evidence="3 11" id="KW-0479">Metal-binding</keyword>
<dbReference type="Pfam" id="PF06220">
    <property type="entry name" value="zf-U1"/>
    <property type="match status" value="1"/>
</dbReference>
<dbReference type="Gene3D" id="4.10.1000.10">
    <property type="entry name" value="Zinc finger, CCCH-type"/>
    <property type="match status" value="1"/>
</dbReference>
<evidence type="ECO:0000256" key="9">
    <source>
        <dbReference type="ARBA" id="ARBA00067764"/>
    </source>
</evidence>
<dbReference type="GO" id="GO:0008380">
    <property type="term" value="P:RNA splicing"/>
    <property type="evidence" value="ECO:0007669"/>
    <property type="project" value="UniProtKB-KW"/>
</dbReference>
<evidence type="ECO:0000256" key="7">
    <source>
        <dbReference type="ARBA" id="ARBA00023187"/>
    </source>
</evidence>
<evidence type="ECO:0000259" key="12">
    <source>
        <dbReference type="PROSITE" id="PS50103"/>
    </source>
</evidence>
<dbReference type="SUPFAM" id="SSF57667">
    <property type="entry name" value="beta-beta-alpha zinc fingers"/>
    <property type="match status" value="1"/>
</dbReference>
<dbReference type="PROSITE" id="PS50103">
    <property type="entry name" value="ZF_C3H1"/>
    <property type="match status" value="1"/>
</dbReference>
<evidence type="ECO:0000256" key="11">
    <source>
        <dbReference type="PROSITE-ProRule" id="PRU00723"/>
    </source>
</evidence>
<dbReference type="KEGG" id="osn:115224848"/>
<keyword evidence="2" id="KW-0507">mRNA processing</keyword>
<dbReference type="GO" id="GO:0006397">
    <property type="term" value="P:mRNA processing"/>
    <property type="evidence" value="ECO:0007669"/>
    <property type="project" value="UniProtKB-KW"/>
</dbReference>
<dbReference type="Gene3D" id="3.30.160.60">
    <property type="entry name" value="Classic Zinc Finger"/>
    <property type="match status" value="1"/>
</dbReference>
<dbReference type="PANTHER" id="PTHR16465:SF0">
    <property type="entry name" value="ZINC FINGER MATRIN-TYPE PROTEIN 5"/>
    <property type="match status" value="1"/>
</dbReference>
<dbReference type="InterPro" id="IPR000571">
    <property type="entry name" value="Znf_CCCH"/>
</dbReference>
<dbReference type="Proteomes" id="UP000515154">
    <property type="component" value="Linkage group LG26"/>
</dbReference>
<comment type="subcellular location">
    <subcellularLocation>
        <location evidence="1">Nucleus</location>
    </subcellularLocation>
</comment>
<feature type="domain" description="C3H1-type" evidence="12">
    <location>
        <begin position="51"/>
        <end position="79"/>
    </location>
</feature>
<proteinExistence type="predicted"/>
<dbReference type="PANTHER" id="PTHR16465">
    <property type="entry name" value="NUCLEASE-RELATED"/>
    <property type="match status" value="1"/>
</dbReference>
<keyword evidence="13" id="KW-1185">Reference proteome</keyword>
<feature type="zinc finger region" description="C3H1-type" evidence="11">
    <location>
        <begin position="51"/>
        <end position="79"/>
    </location>
</feature>
<protein>
    <recommendedName>
        <fullName evidence="9">Zinc finger matrin-type protein 5</fullName>
    </recommendedName>
    <alternativeName>
        <fullName evidence="10">U11/U12 small nuclear ribonucleoprotein 20 kDa protein</fullName>
    </alternativeName>
</protein>
<dbReference type="GO" id="GO:0008270">
    <property type="term" value="F:zinc ion binding"/>
    <property type="evidence" value="ECO:0007669"/>
    <property type="project" value="UniProtKB-KW"/>
</dbReference>
<reference evidence="14" key="1">
    <citation type="submission" date="2025-08" db="UniProtKB">
        <authorList>
            <consortium name="RefSeq"/>
        </authorList>
    </citation>
    <scope>IDENTIFICATION</scope>
</reference>
<evidence type="ECO:0000256" key="2">
    <source>
        <dbReference type="ARBA" id="ARBA00022664"/>
    </source>
</evidence>
<evidence type="ECO:0000256" key="5">
    <source>
        <dbReference type="ARBA" id="ARBA00022771"/>
    </source>
</evidence>
<evidence type="ECO:0000256" key="6">
    <source>
        <dbReference type="ARBA" id="ARBA00022833"/>
    </source>
</evidence>
<dbReference type="InterPro" id="IPR036855">
    <property type="entry name" value="Znf_CCCH_sf"/>
</dbReference>
<evidence type="ECO:0000256" key="8">
    <source>
        <dbReference type="ARBA" id="ARBA00023242"/>
    </source>
</evidence>
<keyword evidence="8" id="KW-0539">Nucleus</keyword>
<sequence length="169" mass="19847">MGKRYYCDFCDKSFADLPNNRKKHINGSLHQRMRKQHYDAFRDAESILAEEAHKIPCKQLLRTGTCNFGPNCRFSHLTADTRLELEMEIWAKKEEAKQKLLERKRSAIAPTFEDWLEKRAKRPKKKVLPTMALPEWTLPPQLLYLPSIPLSLQPPQVEDFKSIPRIDWG</sequence>
<dbReference type="Pfam" id="PF00642">
    <property type="entry name" value="zf-CCCH"/>
    <property type="match status" value="1"/>
</dbReference>
<dbReference type="GO" id="GO:0005689">
    <property type="term" value="C:U12-type spliceosomal complex"/>
    <property type="evidence" value="ECO:0007669"/>
    <property type="project" value="TreeGrafter"/>
</dbReference>
<keyword evidence="7" id="KW-0508">mRNA splicing</keyword>
<evidence type="ECO:0000256" key="3">
    <source>
        <dbReference type="ARBA" id="ARBA00022723"/>
    </source>
</evidence>
<name>A0A6P7TJP2_9MOLL</name>
<organism evidence="13 14">
    <name type="scientific">Octopus sinensis</name>
    <name type="common">East Asian common octopus</name>
    <dbReference type="NCBI Taxonomy" id="2607531"/>
    <lineage>
        <taxon>Eukaryota</taxon>
        <taxon>Metazoa</taxon>
        <taxon>Spiralia</taxon>
        <taxon>Lophotrochozoa</taxon>
        <taxon>Mollusca</taxon>
        <taxon>Cephalopoda</taxon>
        <taxon>Coleoidea</taxon>
        <taxon>Octopodiformes</taxon>
        <taxon>Octopoda</taxon>
        <taxon>Incirrata</taxon>
        <taxon>Octopodidae</taxon>
        <taxon>Octopus</taxon>
    </lineage>
</organism>
<dbReference type="InterPro" id="IPR013085">
    <property type="entry name" value="U1-CZ_Znf_C2H2"/>
</dbReference>
<evidence type="ECO:0000256" key="1">
    <source>
        <dbReference type="ARBA" id="ARBA00004123"/>
    </source>
</evidence>
<dbReference type="AlphaFoldDB" id="A0A6P7TJP2"/>
<evidence type="ECO:0000313" key="13">
    <source>
        <dbReference type="Proteomes" id="UP000515154"/>
    </source>
</evidence>
<accession>A0A6P7TJP2</accession>
<dbReference type="InterPro" id="IPR036236">
    <property type="entry name" value="Znf_C2H2_sf"/>
</dbReference>
<evidence type="ECO:0000313" key="14">
    <source>
        <dbReference type="RefSeq" id="XP_029651653.1"/>
    </source>
</evidence>
<keyword evidence="4" id="KW-0747">Spliceosome</keyword>
<dbReference type="SUPFAM" id="SSF90229">
    <property type="entry name" value="CCCH zinc finger"/>
    <property type="match status" value="1"/>
</dbReference>
<keyword evidence="6 11" id="KW-0862">Zinc</keyword>
<keyword evidence="5 11" id="KW-0863">Zinc-finger</keyword>
<dbReference type="FunFam" id="3.30.160.60:FF:000741">
    <property type="entry name" value="Zinc finger matrin-type protein 5"/>
    <property type="match status" value="1"/>
</dbReference>